<dbReference type="AlphaFoldDB" id="A0AAE2CJV1"/>
<sequence>MEGSLLELGSALSLTEEEDEGIILPRDLPRVSDPFALSLVGRLLSPHPVNFEALSHTFQNLLRPAKGVNVRRVADNRFCFVFNHVVDLRRTLALRSWTFDRNLLILQELSPGADPESVLLDWCPFFIRVHGIPYRYRSTAIARLTGAKLGVWEDEANVEDFISWSGALRLRILLDVNLPLKWALRLRLPDDHSLVVRLTYERLPNFCYLCGRLGHIQRLRDLQFADGFIDPSVHAPYGPWLRDNSFGG</sequence>
<evidence type="ECO:0000259" key="2">
    <source>
        <dbReference type="Pfam" id="PF14392"/>
    </source>
</evidence>
<name>A0AAE2CJV1_9LAMI</name>
<comment type="caution">
    <text evidence="3">The sequence shown here is derived from an EMBL/GenBank/DDBJ whole genome shotgun (WGS) entry which is preliminary data.</text>
</comment>
<evidence type="ECO:0008006" key="5">
    <source>
        <dbReference type="Google" id="ProtNLM"/>
    </source>
</evidence>
<dbReference type="Pfam" id="PF14392">
    <property type="entry name" value="zf-CCHC_4"/>
    <property type="match status" value="1"/>
</dbReference>
<evidence type="ECO:0000313" key="3">
    <source>
        <dbReference type="EMBL" id="KAK4424848.1"/>
    </source>
</evidence>
<accession>A0AAE2CJV1</accession>
<reference evidence="3" key="2">
    <citation type="journal article" date="2024" name="Plant">
        <title>Genomic evolution and insights into agronomic trait innovations of Sesamum species.</title>
        <authorList>
            <person name="Miao H."/>
            <person name="Wang L."/>
            <person name="Qu L."/>
            <person name="Liu H."/>
            <person name="Sun Y."/>
            <person name="Le M."/>
            <person name="Wang Q."/>
            <person name="Wei S."/>
            <person name="Zheng Y."/>
            <person name="Lin W."/>
            <person name="Duan Y."/>
            <person name="Cao H."/>
            <person name="Xiong S."/>
            <person name="Wang X."/>
            <person name="Wei L."/>
            <person name="Li C."/>
            <person name="Ma Q."/>
            <person name="Ju M."/>
            <person name="Zhao R."/>
            <person name="Li G."/>
            <person name="Mu C."/>
            <person name="Tian Q."/>
            <person name="Mei H."/>
            <person name="Zhang T."/>
            <person name="Gao T."/>
            <person name="Zhang H."/>
        </authorList>
    </citation>
    <scope>NUCLEOTIDE SEQUENCE</scope>
    <source>
        <strain evidence="3">3651</strain>
    </source>
</reference>
<dbReference type="Pfam" id="PF14111">
    <property type="entry name" value="DUF4283"/>
    <property type="match status" value="1"/>
</dbReference>
<feature type="domain" description="Zinc knuckle CX2CX4HX4C" evidence="2">
    <location>
        <begin position="174"/>
        <end position="216"/>
    </location>
</feature>
<proteinExistence type="predicted"/>
<dbReference type="Proteomes" id="UP001293254">
    <property type="component" value="Unassembled WGS sequence"/>
</dbReference>
<protein>
    <recommendedName>
        <fullName evidence="5">DUF4283 domain-containing protein</fullName>
    </recommendedName>
</protein>
<reference evidence="3" key="1">
    <citation type="submission" date="2020-06" db="EMBL/GenBank/DDBJ databases">
        <authorList>
            <person name="Li T."/>
            <person name="Hu X."/>
            <person name="Zhang T."/>
            <person name="Song X."/>
            <person name="Zhang H."/>
            <person name="Dai N."/>
            <person name="Sheng W."/>
            <person name="Hou X."/>
            <person name="Wei L."/>
        </authorList>
    </citation>
    <scope>NUCLEOTIDE SEQUENCE</scope>
    <source>
        <strain evidence="3">3651</strain>
        <tissue evidence="3">Leaf</tissue>
    </source>
</reference>
<dbReference type="InterPro" id="IPR025558">
    <property type="entry name" value="DUF4283"/>
</dbReference>
<organism evidence="3 4">
    <name type="scientific">Sesamum alatum</name>
    <dbReference type="NCBI Taxonomy" id="300844"/>
    <lineage>
        <taxon>Eukaryota</taxon>
        <taxon>Viridiplantae</taxon>
        <taxon>Streptophyta</taxon>
        <taxon>Embryophyta</taxon>
        <taxon>Tracheophyta</taxon>
        <taxon>Spermatophyta</taxon>
        <taxon>Magnoliopsida</taxon>
        <taxon>eudicotyledons</taxon>
        <taxon>Gunneridae</taxon>
        <taxon>Pentapetalae</taxon>
        <taxon>asterids</taxon>
        <taxon>lamiids</taxon>
        <taxon>Lamiales</taxon>
        <taxon>Pedaliaceae</taxon>
        <taxon>Sesamum</taxon>
    </lineage>
</organism>
<evidence type="ECO:0000259" key="1">
    <source>
        <dbReference type="Pfam" id="PF14111"/>
    </source>
</evidence>
<feature type="domain" description="DUF4283" evidence="1">
    <location>
        <begin position="37"/>
        <end position="116"/>
    </location>
</feature>
<dbReference type="EMBL" id="JACGWO010000006">
    <property type="protein sequence ID" value="KAK4424848.1"/>
    <property type="molecule type" value="Genomic_DNA"/>
</dbReference>
<dbReference type="PANTHER" id="PTHR31286">
    <property type="entry name" value="GLYCINE-RICH CELL WALL STRUCTURAL PROTEIN 1.8-LIKE"/>
    <property type="match status" value="1"/>
</dbReference>
<dbReference type="InterPro" id="IPR025836">
    <property type="entry name" value="Zn_knuckle_CX2CX4HX4C"/>
</dbReference>
<dbReference type="InterPro" id="IPR040256">
    <property type="entry name" value="At4g02000-like"/>
</dbReference>
<evidence type="ECO:0000313" key="4">
    <source>
        <dbReference type="Proteomes" id="UP001293254"/>
    </source>
</evidence>
<keyword evidence="4" id="KW-1185">Reference proteome</keyword>
<dbReference type="PANTHER" id="PTHR31286:SF178">
    <property type="entry name" value="DUF4283 DOMAIN-CONTAINING PROTEIN"/>
    <property type="match status" value="1"/>
</dbReference>
<gene>
    <name evidence="3" type="ORF">Salat_1678400</name>
</gene>